<keyword evidence="1" id="KW-0732">Signal</keyword>
<gene>
    <name evidence="3" type="primary">LOC113508653</name>
</gene>
<dbReference type="InParanoid" id="A0A7E5X4H4"/>
<feature type="signal peptide" evidence="1">
    <location>
        <begin position="1"/>
        <end position="26"/>
    </location>
</feature>
<dbReference type="KEGG" id="tnl:113508653"/>
<dbReference type="GeneID" id="113508653"/>
<organism evidence="2 3">
    <name type="scientific">Trichoplusia ni</name>
    <name type="common">Cabbage looper</name>
    <dbReference type="NCBI Taxonomy" id="7111"/>
    <lineage>
        <taxon>Eukaryota</taxon>
        <taxon>Metazoa</taxon>
        <taxon>Ecdysozoa</taxon>
        <taxon>Arthropoda</taxon>
        <taxon>Hexapoda</taxon>
        <taxon>Insecta</taxon>
        <taxon>Pterygota</taxon>
        <taxon>Neoptera</taxon>
        <taxon>Endopterygota</taxon>
        <taxon>Lepidoptera</taxon>
        <taxon>Glossata</taxon>
        <taxon>Ditrysia</taxon>
        <taxon>Noctuoidea</taxon>
        <taxon>Noctuidae</taxon>
        <taxon>Plusiinae</taxon>
        <taxon>Trichoplusia</taxon>
    </lineage>
</organism>
<evidence type="ECO:0000256" key="1">
    <source>
        <dbReference type="SAM" id="SignalP"/>
    </source>
</evidence>
<protein>
    <submittedName>
        <fullName evidence="3">Uncharacterized protein LOC113508653</fullName>
    </submittedName>
</protein>
<evidence type="ECO:0000313" key="3">
    <source>
        <dbReference type="RefSeq" id="XP_026747534.1"/>
    </source>
</evidence>
<proteinExistence type="predicted"/>
<dbReference type="Proteomes" id="UP000322000">
    <property type="component" value="Chromosome 3"/>
</dbReference>
<evidence type="ECO:0000313" key="2">
    <source>
        <dbReference type="Proteomes" id="UP000322000"/>
    </source>
</evidence>
<feature type="chain" id="PRO_5028975098" evidence="1">
    <location>
        <begin position="27"/>
        <end position="114"/>
    </location>
</feature>
<name>A0A7E5X4H4_TRINI</name>
<dbReference type="OrthoDB" id="6924690at2759"/>
<dbReference type="RefSeq" id="XP_026747534.1">
    <property type="nucleotide sequence ID" value="XM_026891733.1"/>
</dbReference>
<sequence length="114" mass="13601">MLNRMRKWCLVLKICVFFTFVTEIAGNSRKYDVENEAMKLYSEDFKSVLRRFRRTPDYLKILSDKMDDMMIYYEEMSLQVLHYYHTKMVQRIADLVGVARTNAEEPTGPTTVRV</sequence>
<accession>A0A7E5X4H4</accession>
<reference evidence="3" key="1">
    <citation type="submission" date="2025-08" db="UniProtKB">
        <authorList>
            <consortium name="RefSeq"/>
        </authorList>
    </citation>
    <scope>IDENTIFICATION</scope>
</reference>
<dbReference type="AlphaFoldDB" id="A0A7E5X4H4"/>
<keyword evidence="2" id="KW-1185">Reference proteome</keyword>